<reference evidence="1" key="1">
    <citation type="submission" date="2020-08" db="EMBL/GenBank/DDBJ databases">
        <title>Plant Genome Project.</title>
        <authorList>
            <person name="Zhang R.-G."/>
        </authorList>
    </citation>
    <scope>NUCLEOTIDE SEQUENCE</scope>
    <source>
        <strain evidence="1">WSP0</strain>
        <tissue evidence="1">Leaf</tissue>
    </source>
</reference>
<gene>
    <name evidence="1" type="ORF">RHGRI_024930</name>
</gene>
<dbReference type="Proteomes" id="UP000823749">
    <property type="component" value="Chromosome 8"/>
</dbReference>
<organism evidence="1 2">
    <name type="scientific">Rhododendron griersonianum</name>
    <dbReference type="NCBI Taxonomy" id="479676"/>
    <lineage>
        <taxon>Eukaryota</taxon>
        <taxon>Viridiplantae</taxon>
        <taxon>Streptophyta</taxon>
        <taxon>Embryophyta</taxon>
        <taxon>Tracheophyta</taxon>
        <taxon>Spermatophyta</taxon>
        <taxon>Magnoliopsida</taxon>
        <taxon>eudicotyledons</taxon>
        <taxon>Gunneridae</taxon>
        <taxon>Pentapetalae</taxon>
        <taxon>asterids</taxon>
        <taxon>Ericales</taxon>
        <taxon>Ericaceae</taxon>
        <taxon>Ericoideae</taxon>
        <taxon>Rhodoreae</taxon>
        <taxon>Rhododendron</taxon>
    </lineage>
</organism>
<proteinExistence type="predicted"/>
<dbReference type="InterPro" id="IPR023296">
    <property type="entry name" value="Glyco_hydro_beta-prop_sf"/>
</dbReference>
<accession>A0AAV6JCL1</accession>
<comment type="caution">
    <text evidence="1">The sequence shown here is derived from an EMBL/GenBank/DDBJ whole genome shotgun (WGS) entry which is preliminary data.</text>
</comment>
<keyword evidence="2" id="KW-1185">Reference proteome</keyword>
<sequence length="60" mass="7134">MTFLRISISQINNPRLRYDYGKFYASKTFYDSNKKRRICGAGLRSRCLNLNMSNKDGFRF</sequence>
<dbReference type="Gene3D" id="2.115.10.20">
    <property type="entry name" value="Glycosyl hydrolase domain, family 43"/>
    <property type="match status" value="1"/>
</dbReference>
<dbReference type="SUPFAM" id="SSF75005">
    <property type="entry name" value="Arabinanase/levansucrase/invertase"/>
    <property type="match status" value="1"/>
</dbReference>
<protein>
    <recommendedName>
        <fullName evidence="3">Photosystem I subunit VII</fullName>
    </recommendedName>
</protein>
<dbReference type="EMBL" id="JACTNZ010000008">
    <property type="protein sequence ID" value="KAG5537643.1"/>
    <property type="molecule type" value="Genomic_DNA"/>
</dbReference>
<evidence type="ECO:0000313" key="2">
    <source>
        <dbReference type="Proteomes" id="UP000823749"/>
    </source>
</evidence>
<evidence type="ECO:0008006" key="3">
    <source>
        <dbReference type="Google" id="ProtNLM"/>
    </source>
</evidence>
<name>A0AAV6JCL1_9ERIC</name>
<dbReference type="AlphaFoldDB" id="A0AAV6JCL1"/>
<evidence type="ECO:0000313" key="1">
    <source>
        <dbReference type="EMBL" id="KAG5537643.1"/>
    </source>
</evidence>